<gene>
    <name evidence="2" type="ORF">L195_g053943</name>
</gene>
<protein>
    <recommendedName>
        <fullName evidence="4">Retrotransposon Copia-like N-terminal domain-containing protein</fullName>
    </recommendedName>
</protein>
<reference evidence="2 3" key="2">
    <citation type="journal article" date="2017" name="Front. Plant Sci.">
        <title>Gene Classification and Mining of Molecular Markers Useful in Red Clover (Trifolium pratense) Breeding.</title>
        <authorList>
            <person name="Istvanek J."/>
            <person name="Dluhosova J."/>
            <person name="Dluhos P."/>
            <person name="Patkova L."/>
            <person name="Nedelnik J."/>
            <person name="Repkova J."/>
        </authorList>
    </citation>
    <scope>NUCLEOTIDE SEQUENCE [LARGE SCALE GENOMIC DNA]</scope>
    <source>
        <strain evidence="3">cv. Tatra</strain>
        <tissue evidence="2">Young leaves</tissue>
    </source>
</reference>
<name>A0A2K3KDD7_TRIPR</name>
<organism evidence="2 3">
    <name type="scientific">Trifolium pratense</name>
    <name type="common">Red clover</name>
    <dbReference type="NCBI Taxonomy" id="57577"/>
    <lineage>
        <taxon>Eukaryota</taxon>
        <taxon>Viridiplantae</taxon>
        <taxon>Streptophyta</taxon>
        <taxon>Embryophyta</taxon>
        <taxon>Tracheophyta</taxon>
        <taxon>Spermatophyta</taxon>
        <taxon>Magnoliopsida</taxon>
        <taxon>eudicotyledons</taxon>
        <taxon>Gunneridae</taxon>
        <taxon>Pentapetalae</taxon>
        <taxon>rosids</taxon>
        <taxon>fabids</taxon>
        <taxon>Fabales</taxon>
        <taxon>Fabaceae</taxon>
        <taxon>Papilionoideae</taxon>
        <taxon>50 kb inversion clade</taxon>
        <taxon>NPAAA clade</taxon>
        <taxon>Hologalegina</taxon>
        <taxon>IRL clade</taxon>
        <taxon>Trifolieae</taxon>
        <taxon>Trifolium</taxon>
    </lineage>
</organism>
<feature type="region of interest" description="Disordered" evidence="1">
    <location>
        <begin position="1"/>
        <end position="25"/>
    </location>
</feature>
<proteinExistence type="predicted"/>
<evidence type="ECO:0000313" key="2">
    <source>
        <dbReference type="EMBL" id="PNX64292.1"/>
    </source>
</evidence>
<feature type="compositionally biased region" description="Acidic residues" evidence="1">
    <location>
        <begin position="112"/>
        <end position="121"/>
    </location>
</feature>
<sequence>MARNANNGMVNPPPVLPQDPSQTPGNIYYIHPSDGPTTVAITPVLSNSNYHAWAGSMRLALGSETEDSKALIMHGRDLSCFLYDARRSQSHGRGYSNGSSSSKKRVCTYCEDPTDNDDTKH</sequence>
<evidence type="ECO:0008006" key="4">
    <source>
        <dbReference type="Google" id="ProtNLM"/>
    </source>
</evidence>
<dbReference type="AlphaFoldDB" id="A0A2K3KDD7"/>
<comment type="caution">
    <text evidence="2">The sequence shown here is derived from an EMBL/GenBank/DDBJ whole genome shotgun (WGS) entry which is preliminary data.</text>
</comment>
<reference evidence="2 3" key="1">
    <citation type="journal article" date="2014" name="Am. J. Bot.">
        <title>Genome assembly and annotation for red clover (Trifolium pratense; Fabaceae).</title>
        <authorList>
            <person name="Istvanek J."/>
            <person name="Jaros M."/>
            <person name="Krenek A."/>
            <person name="Repkova J."/>
        </authorList>
    </citation>
    <scope>NUCLEOTIDE SEQUENCE [LARGE SCALE GENOMIC DNA]</scope>
    <source>
        <strain evidence="3">cv. Tatra</strain>
        <tissue evidence="2">Young leaves</tissue>
    </source>
</reference>
<accession>A0A2K3KDD7</accession>
<dbReference type="Proteomes" id="UP000236291">
    <property type="component" value="Unassembled WGS sequence"/>
</dbReference>
<evidence type="ECO:0000313" key="3">
    <source>
        <dbReference type="Proteomes" id="UP000236291"/>
    </source>
</evidence>
<feature type="region of interest" description="Disordered" evidence="1">
    <location>
        <begin position="89"/>
        <end position="121"/>
    </location>
</feature>
<dbReference type="EMBL" id="ASHM01092625">
    <property type="protein sequence ID" value="PNX64292.1"/>
    <property type="molecule type" value="Genomic_DNA"/>
</dbReference>
<evidence type="ECO:0000256" key="1">
    <source>
        <dbReference type="SAM" id="MobiDB-lite"/>
    </source>
</evidence>